<comment type="caution">
    <text evidence="1">The sequence shown here is derived from an EMBL/GenBank/DDBJ whole genome shotgun (WGS) entry which is preliminary data.</text>
</comment>
<evidence type="ECO:0000313" key="1">
    <source>
        <dbReference type="EMBL" id="RNA23980.1"/>
    </source>
</evidence>
<name>A0A3M7RKP5_BRAPC</name>
<gene>
    <name evidence="1" type="ORF">BpHYR1_015735</name>
</gene>
<proteinExistence type="predicted"/>
<keyword evidence="2" id="KW-1185">Reference proteome</keyword>
<evidence type="ECO:0000313" key="2">
    <source>
        <dbReference type="Proteomes" id="UP000276133"/>
    </source>
</evidence>
<protein>
    <submittedName>
        <fullName evidence="1">Uncharacterized protein</fullName>
    </submittedName>
</protein>
<reference evidence="1 2" key="1">
    <citation type="journal article" date="2018" name="Sci. Rep.">
        <title>Genomic signatures of local adaptation to the degree of environmental predictability in rotifers.</title>
        <authorList>
            <person name="Franch-Gras L."/>
            <person name="Hahn C."/>
            <person name="Garcia-Roger E.M."/>
            <person name="Carmona M.J."/>
            <person name="Serra M."/>
            <person name="Gomez A."/>
        </authorList>
    </citation>
    <scope>NUCLEOTIDE SEQUENCE [LARGE SCALE GENOMIC DNA]</scope>
    <source>
        <strain evidence="1">HYR1</strain>
    </source>
</reference>
<dbReference type="Proteomes" id="UP000276133">
    <property type="component" value="Unassembled WGS sequence"/>
</dbReference>
<dbReference type="AlphaFoldDB" id="A0A3M7RKP5"/>
<sequence>MLVLVFSCFFIQSKRYFFCPSTLSQFFLKERLKKRKSRGKEIVSKILSNKKKIKNSELGLDLRLVTFKQLCLFPIKSPWINFLTLGCGFDLDQTPLMMMIYVYSDLVTWVLRDYDPFEPEAGQLDSFLNDKYLDPSISSGSYSSASTKRHLLLSKI</sequence>
<dbReference type="EMBL" id="REGN01003187">
    <property type="protein sequence ID" value="RNA23980.1"/>
    <property type="molecule type" value="Genomic_DNA"/>
</dbReference>
<accession>A0A3M7RKP5</accession>
<organism evidence="1 2">
    <name type="scientific">Brachionus plicatilis</name>
    <name type="common">Marine rotifer</name>
    <name type="synonym">Brachionus muelleri</name>
    <dbReference type="NCBI Taxonomy" id="10195"/>
    <lineage>
        <taxon>Eukaryota</taxon>
        <taxon>Metazoa</taxon>
        <taxon>Spiralia</taxon>
        <taxon>Gnathifera</taxon>
        <taxon>Rotifera</taxon>
        <taxon>Eurotatoria</taxon>
        <taxon>Monogononta</taxon>
        <taxon>Pseudotrocha</taxon>
        <taxon>Ploima</taxon>
        <taxon>Brachionidae</taxon>
        <taxon>Brachionus</taxon>
    </lineage>
</organism>